<evidence type="ECO:0000313" key="1">
    <source>
        <dbReference type="EMBL" id="KAK3060224.1"/>
    </source>
</evidence>
<name>A0ACC3D0Y4_9PEZI</name>
<sequence length="313" mass="33315">MPCDLGHYHPWPASGLLRIWPCERYCGYCIGTHREGKRHGSTSALREHAVCRIHKDDYPEVVVQKGDNCAFDPNNPLHIGEHPSILGSIDTPLGHGHSFFLRSSSPSSETVSNAHYGTTPIGTSFASTNTANGLLDNNNINNKNNIDNGLLINGSIAGLTPSTVITFSPLPTSNNINKPDQAQPQIADVAAEAQADVETAPLDPHVEQSFRDAVKAQMTLVRATGFTDGEIQRGVMGAVGQFFGVGVTVAKAQEVESPQKEKGERSPNEGEGGGGGGGGGKRKRALEDFDAAEEREESGEGGRKRRAASMPLP</sequence>
<accession>A0ACC3D0Y4</accession>
<evidence type="ECO:0000313" key="2">
    <source>
        <dbReference type="Proteomes" id="UP001186974"/>
    </source>
</evidence>
<proteinExistence type="predicted"/>
<comment type="caution">
    <text evidence="1">The sequence shown here is derived from an EMBL/GenBank/DDBJ whole genome shotgun (WGS) entry which is preliminary data.</text>
</comment>
<gene>
    <name evidence="1" type="ORF">LTS18_009029</name>
</gene>
<dbReference type="EMBL" id="JAWDJW010008746">
    <property type="protein sequence ID" value="KAK3060224.1"/>
    <property type="molecule type" value="Genomic_DNA"/>
</dbReference>
<reference evidence="1" key="1">
    <citation type="submission" date="2024-09" db="EMBL/GenBank/DDBJ databases">
        <title>Black Yeasts Isolated from many extreme environments.</title>
        <authorList>
            <person name="Coleine C."/>
            <person name="Stajich J.E."/>
            <person name="Selbmann L."/>
        </authorList>
    </citation>
    <scope>NUCLEOTIDE SEQUENCE</scope>
    <source>
        <strain evidence="1">CCFEE 5737</strain>
    </source>
</reference>
<keyword evidence="2" id="KW-1185">Reference proteome</keyword>
<organism evidence="1 2">
    <name type="scientific">Coniosporium uncinatum</name>
    <dbReference type="NCBI Taxonomy" id="93489"/>
    <lineage>
        <taxon>Eukaryota</taxon>
        <taxon>Fungi</taxon>
        <taxon>Dikarya</taxon>
        <taxon>Ascomycota</taxon>
        <taxon>Pezizomycotina</taxon>
        <taxon>Dothideomycetes</taxon>
        <taxon>Dothideomycetes incertae sedis</taxon>
        <taxon>Coniosporium</taxon>
    </lineage>
</organism>
<dbReference type="Proteomes" id="UP001186974">
    <property type="component" value="Unassembled WGS sequence"/>
</dbReference>
<protein>
    <submittedName>
        <fullName evidence="1">Uncharacterized protein</fullName>
    </submittedName>
</protein>